<sequence>MFKNDVGESNETSVKTFILLGLSNVLELKIVYSFIFLVMYTSTLTINVLLIVVVRSNEKLRTPMYFLLCNLSLIDICFSSTVVPKILANTLSEDKSISFLGCATQLYCHVTLGAMECLLLAVMSLDRYTAICKPLHYNSIMNKGFCVHLTFACWVLSFLGSIILTEFTFRLSYCRSNHINHYFCEMPQILQLSCQDIWLSELVEYILVIILGLGSLLFIITSYVFITLAILKISTTNQRQKAFSTCASHLVIVFLFFGAILFMHLRPPSSYSPNQDKVLALIYTVVAPVLNPIIYSIRNKDIKDCMKKIRFARFY</sequence>
<dbReference type="SUPFAM" id="SSF81321">
    <property type="entry name" value="Family A G protein-coupled receptor-like"/>
    <property type="match status" value="1"/>
</dbReference>
<keyword evidence="10 11" id="KW-0807">Transducer</keyword>
<keyword evidence="7 11" id="KW-0297">G-protein coupled receptor</keyword>
<dbReference type="InterPro" id="IPR000276">
    <property type="entry name" value="GPCR_Rhodpsn"/>
</dbReference>
<evidence type="ECO:0000256" key="12">
    <source>
        <dbReference type="RuleBase" id="RU363047"/>
    </source>
</evidence>
<evidence type="ECO:0000313" key="15">
    <source>
        <dbReference type="Proteomes" id="UP000824782"/>
    </source>
</evidence>
<dbReference type="EMBL" id="WNYA01002031">
    <property type="protein sequence ID" value="KAG8544736.1"/>
    <property type="molecule type" value="Genomic_DNA"/>
</dbReference>
<keyword evidence="3 12" id="KW-0716">Sensory transduction</keyword>
<dbReference type="AlphaFoldDB" id="A0AAV6Z704"/>
<dbReference type="Gene3D" id="1.20.1070.10">
    <property type="entry name" value="Rhodopsin 7-helix transmembrane proteins"/>
    <property type="match status" value="1"/>
</dbReference>
<evidence type="ECO:0000256" key="5">
    <source>
        <dbReference type="ARBA" id="ARBA00022725"/>
    </source>
</evidence>
<evidence type="ECO:0000256" key="11">
    <source>
        <dbReference type="RuleBase" id="RU000688"/>
    </source>
</evidence>
<dbReference type="Pfam" id="PF13853">
    <property type="entry name" value="7tm_4"/>
    <property type="match status" value="1"/>
</dbReference>
<reference evidence="14" key="1">
    <citation type="thesis" date="2020" institute="ProQuest LLC" country="789 East Eisenhower Parkway, Ann Arbor, MI, USA">
        <title>Comparative Genomics and Chromosome Evolution.</title>
        <authorList>
            <person name="Mudd A.B."/>
        </authorList>
    </citation>
    <scope>NUCLEOTIDE SEQUENCE</scope>
    <source>
        <strain evidence="14">237g6f4</strain>
        <tissue evidence="14">Blood</tissue>
    </source>
</reference>
<evidence type="ECO:0000256" key="7">
    <source>
        <dbReference type="ARBA" id="ARBA00023040"/>
    </source>
</evidence>
<evidence type="ECO:0000256" key="6">
    <source>
        <dbReference type="ARBA" id="ARBA00022989"/>
    </source>
</evidence>
<keyword evidence="4 11" id="KW-0812">Transmembrane</keyword>
<dbReference type="InterPro" id="IPR017452">
    <property type="entry name" value="GPCR_Rhodpsn_7TM"/>
</dbReference>
<dbReference type="GO" id="GO:0004984">
    <property type="term" value="F:olfactory receptor activity"/>
    <property type="evidence" value="ECO:0007669"/>
    <property type="project" value="InterPro"/>
</dbReference>
<comment type="subcellular location">
    <subcellularLocation>
        <location evidence="1 12">Cell membrane</location>
        <topology evidence="1 12">Multi-pass membrane protein</topology>
    </subcellularLocation>
</comment>
<keyword evidence="9 11" id="KW-0675">Receptor</keyword>
<evidence type="ECO:0000256" key="4">
    <source>
        <dbReference type="ARBA" id="ARBA00022692"/>
    </source>
</evidence>
<dbReference type="Proteomes" id="UP000824782">
    <property type="component" value="Unassembled WGS sequence"/>
</dbReference>
<evidence type="ECO:0000256" key="2">
    <source>
        <dbReference type="ARBA" id="ARBA00022475"/>
    </source>
</evidence>
<proteinExistence type="inferred from homology"/>
<dbReference type="CDD" id="cd13954">
    <property type="entry name" value="7tmA_OR"/>
    <property type="match status" value="1"/>
</dbReference>
<evidence type="ECO:0000256" key="1">
    <source>
        <dbReference type="ARBA" id="ARBA00004651"/>
    </source>
</evidence>
<keyword evidence="2 12" id="KW-1003">Cell membrane</keyword>
<comment type="similarity">
    <text evidence="11">Belongs to the G-protein coupled receptor 1 family.</text>
</comment>
<keyword evidence="15" id="KW-1185">Reference proteome</keyword>
<evidence type="ECO:0000256" key="10">
    <source>
        <dbReference type="ARBA" id="ARBA00023224"/>
    </source>
</evidence>
<dbReference type="InterPro" id="IPR050516">
    <property type="entry name" value="Olfactory_GPCR"/>
</dbReference>
<dbReference type="PANTHER" id="PTHR26452">
    <property type="entry name" value="OLFACTORY RECEPTOR"/>
    <property type="match status" value="1"/>
</dbReference>
<accession>A0AAV6Z704</accession>
<feature type="transmembrane region" description="Helical" evidence="12">
    <location>
        <begin position="145"/>
        <end position="164"/>
    </location>
</feature>
<feature type="transmembrane region" description="Helical" evidence="12">
    <location>
        <begin position="30"/>
        <end position="53"/>
    </location>
</feature>
<feature type="transmembrane region" description="Helical" evidence="12">
    <location>
        <begin position="65"/>
        <end position="84"/>
    </location>
</feature>
<feature type="transmembrane region" description="Helical" evidence="12">
    <location>
        <begin position="205"/>
        <end position="231"/>
    </location>
</feature>
<keyword evidence="8 12" id="KW-0472">Membrane</keyword>
<feature type="transmembrane region" description="Helical" evidence="12">
    <location>
        <begin position="278"/>
        <end position="297"/>
    </location>
</feature>
<keyword evidence="6 12" id="KW-1133">Transmembrane helix</keyword>
<evidence type="ECO:0000256" key="9">
    <source>
        <dbReference type="ARBA" id="ARBA00023170"/>
    </source>
</evidence>
<dbReference type="GO" id="GO:0005886">
    <property type="term" value="C:plasma membrane"/>
    <property type="evidence" value="ECO:0007669"/>
    <property type="project" value="UniProtKB-SubCell"/>
</dbReference>
<evidence type="ECO:0000313" key="14">
    <source>
        <dbReference type="EMBL" id="KAG8544736.1"/>
    </source>
</evidence>
<dbReference type="FunFam" id="1.20.1070.10:FF:000001">
    <property type="entry name" value="Olfactory receptor"/>
    <property type="match status" value="1"/>
</dbReference>
<evidence type="ECO:0000256" key="3">
    <source>
        <dbReference type="ARBA" id="ARBA00022606"/>
    </source>
</evidence>
<gene>
    <name evidence="14" type="ORF">GDO81_021993</name>
</gene>
<keyword evidence="5 12" id="KW-0552">Olfaction</keyword>
<evidence type="ECO:0000259" key="13">
    <source>
        <dbReference type="PROSITE" id="PS50262"/>
    </source>
</evidence>
<feature type="transmembrane region" description="Helical" evidence="12">
    <location>
        <begin position="243"/>
        <end position="266"/>
    </location>
</feature>
<dbReference type="PRINTS" id="PR00237">
    <property type="entry name" value="GPCRRHODOPSN"/>
</dbReference>
<dbReference type="PROSITE" id="PS50262">
    <property type="entry name" value="G_PROTEIN_RECEP_F1_2"/>
    <property type="match status" value="1"/>
</dbReference>
<feature type="transmembrane region" description="Helical" evidence="12">
    <location>
        <begin position="104"/>
        <end position="125"/>
    </location>
</feature>
<organism evidence="14 15">
    <name type="scientific">Engystomops pustulosus</name>
    <name type="common">Tungara frog</name>
    <name type="synonym">Physalaemus pustulosus</name>
    <dbReference type="NCBI Taxonomy" id="76066"/>
    <lineage>
        <taxon>Eukaryota</taxon>
        <taxon>Metazoa</taxon>
        <taxon>Chordata</taxon>
        <taxon>Craniata</taxon>
        <taxon>Vertebrata</taxon>
        <taxon>Euteleostomi</taxon>
        <taxon>Amphibia</taxon>
        <taxon>Batrachia</taxon>
        <taxon>Anura</taxon>
        <taxon>Neobatrachia</taxon>
        <taxon>Hyloidea</taxon>
        <taxon>Leptodactylidae</taxon>
        <taxon>Leiuperinae</taxon>
        <taxon>Engystomops</taxon>
    </lineage>
</organism>
<name>A0AAV6Z704_ENGPU</name>
<dbReference type="InterPro" id="IPR000725">
    <property type="entry name" value="Olfact_rcpt"/>
</dbReference>
<dbReference type="GO" id="GO:0004930">
    <property type="term" value="F:G protein-coupled receptor activity"/>
    <property type="evidence" value="ECO:0007669"/>
    <property type="project" value="UniProtKB-KW"/>
</dbReference>
<dbReference type="PRINTS" id="PR00245">
    <property type="entry name" value="OLFACTORYR"/>
</dbReference>
<feature type="domain" description="G-protein coupled receptors family 1 profile" evidence="13">
    <location>
        <begin position="46"/>
        <end position="295"/>
    </location>
</feature>
<dbReference type="PROSITE" id="PS00237">
    <property type="entry name" value="G_PROTEIN_RECEP_F1_1"/>
    <property type="match status" value="1"/>
</dbReference>
<evidence type="ECO:0000256" key="8">
    <source>
        <dbReference type="ARBA" id="ARBA00023136"/>
    </source>
</evidence>
<protein>
    <recommendedName>
        <fullName evidence="12">Olfactory receptor</fullName>
    </recommendedName>
</protein>
<comment type="caution">
    <text evidence="14">The sequence shown here is derived from an EMBL/GenBank/DDBJ whole genome shotgun (WGS) entry which is preliminary data.</text>
</comment>